<evidence type="ECO:0000256" key="4">
    <source>
        <dbReference type="HAMAP-Rule" id="MF_00434"/>
    </source>
</evidence>
<gene>
    <name evidence="5" type="ORF">FHR99_000795</name>
</gene>
<dbReference type="AlphaFoldDB" id="A0A7W4W474"/>
<dbReference type="InterPro" id="IPR036428">
    <property type="entry name" value="PCD_sf"/>
</dbReference>
<comment type="caution">
    <text evidence="5">The sequence shown here is derived from an EMBL/GenBank/DDBJ whole genome shotgun (WGS) entry which is preliminary data.</text>
</comment>
<accession>A0A7W4W474</accession>
<dbReference type="HAMAP" id="MF_00434">
    <property type="entry name" value="Pterin_4_alpha"/>
    <property type="match status" value="1"/>
</dbReference>
<dbReference type="SUPFAM" id="SSF55248">
    <property type="entry name" value="PCD-like"/>
    <property type="match status" value="1"/>
</dbReference>
<dbReference type="EMBL" id="JACHWY010000001">
    <property type="protein sequence ID" value="MBB3046559.1"/>
    <property type="molecule type" value="Genomic_DNA"/>
</dbReference>
<dbReference type="Proteomes" id="UP000537130">
    <property type="component" value="Unassembled WGS sequence"/>
</dbReference>
<comment type="catalytic activity">
    <reaction evidence="1 4">
        <text>(4aS,6R)-4a-hydroxy-L-erythro-5,6,7,8-tetrahydrobiopterin = (6R)-L-erythro-6,7-dihydrobiopterin + H2O</text>
        <dbReference type="Rhea" id="RHEA:11920"/>
        <dbReference type="ChEBI" id="CHEBI:15377"/>
        <dbReference type="ChEBI" id="CHEBI:15642"/>
        <dbReference type="ChEBI" id="CHEBI:43120"/>
        <dbReference type="EC" id="4.2.1.96"/>
    </reaction>
</comment>
<dbReference type="RefSeq" id="WP_183409248.1">
    <property type="nucleotide sequence ID" value="NZ_JACHWY010000001.1"/>
</dbReference>
<evidence type="ECO:0000256" key="1">
    <source>
        <dbReference type="ARBA" id="ARBA00001554"/>
    </source>
</evidence>
<protein>
    <recommendedName>
        <fullName evidence="4">Putative pterin-4-alpha-carbinolamine dehydratase</fullName>
        <shortName evidence="4">PHS</shortName>
        <ecNumber evidence="4">4.2.1.96</ecNumber>
    </recommendedName>
    <alternativeName>
        <fullName evidence="4">4-alpha-hydroxy-tetrahydropterin dehydratase</fullName>
    </alternativeName>
    <alternativeName>
        <fullName evidence="4">Pterin carbinolamine dehydratase</fullName>
        <shortName evidence="4">PCD</shortName>
    </alternativeName>
</protein>
<dbReference type="PANTHER" id="PTHR12599">
    <property type="entry name" value="PTERIN-4-ALPHA-CARBINOLAMINE DEHYDRATASE"/>
    <property type="match status" value="1"/>
</dbReference>
<organism evidence="5 6">
    <name type="scientific">Litorivivens lipolytica</name>
    <dbReference type="NCBI Taxonomy" id="1524264"/>
    <lineage>
        <taxon>Bacteria</taxon>
        <taxon>Pseudomonadati</taxon>
        <taxon>Pseudomonadota</taxon>
        <taxon>Gammaproteobacteria</taxon>
        <taxon>Litorivivens</taxon>
    </lineage>
</organism>
<name>A0A7W4W474_9GAMM</name>
<sequence length="98" mass="11367">MTTRFSESQLKDVMAELPDWTVREDKLYRQLTFKDFVSAFGFMSQVAILAEKMDHHPEWSNVYNRVDIKLTTHDLGGISMRDITLAKQIEEHFSAANS</sequence>
<keyword evidence="3 4" id="KW-0456">Lyase</keyword>
<dbReference type="EC" id="4.2.1.96" evidence="4"/>
<dbReference type="Pfam" id="PF01329">
    <property type="entry name" value="Pterin_4a"/>
    <property type="match status" value="1"/>
</dbReference>
<dbReference type="Gene3D" id="3.30.1360.20">
    <property type="entry name" value="Transcriptional coactivator/pterin dehydratase"/>
    <property type="match status" value="1"/>
</dbReference>
<proteinExistence type="inferred from homology"/>
<dbReference type="NCBIfam" id="NF002018">
    <property type="entry name" value="PRK00823.1-3"/>
    <property type="match status" value="1"/>
</dbReference>
<dbReference type="CDD" id="cd00914">
    <property type="entry name" value="PCD_DCoH_subfamily_b"/>
    <property type="match status" value="1"/>
</dbReference>
<evidence type="ECO:0000256" key="3">
    <source>
        <dbReference type="ARBA" id="ARBA00023239"/>
    </source>
</evidence>
<comment type="similarity">
    <text evidence="2 4">Belongs to the pterin-4-alpha-carbinolamine dehydratase family.</text>
</comment>
<evidence type="ECO:0000313" key="6">
    <source>
        <dbReference type="Proteomes" id="UP000537130"/>
    </source>
</evidence>
<keyword evidence="6" id="KW-1185">Reference proteome</keyword>
<reference evidence="5 6" key="1">
    <citation type="submission" date="2020-08" db="EMBL/GenBank/DDBJ databases">
        <title>Genomic Encyclopedia of Type Strains, Phase III (KMG-III): the genomes of soil and plant-associated and newly described type strains.</title>
        <authorList>
            <person name="Whitman W."/>
        </authorList>
    </citation>
    <scope>NUCLEOTIDE SEQUENCE [LARGE SCALE GENOMIC DNA]</scope>
    <source>
        <strain evidence="5 6">CECT 8654</strain>
    </source>
</reference>
<dbReference type="GO" id="GO:0008124">
    <property type="term" value="F:4-alpha-hydroxytetrahydrobiopterin dehydratase activity"/>
    <property type="evidence" value="ECO:0007669"/>
    <property type="project" value="UniProtKB-UniRule"/>
</dbReference>
<dbReference type="NCBIfam" id="NF002017">
    <property type="entry name" value="PRK00823.1-2"/>
    <property type="match status" value="1"/>
</dbReference>
<dbReference type="InterPro" id="IPR001533">
    <property type="entry name" value="Pterin_deHydtase"/>
</dbReference>
<dbReference type="GO" id="GO:0006729">
    <property type="term" value="P:tetrahydrobiopterin biosynthetic process"/>
    <property type="evidence" value="ECO:0007669"/>
    <property type="project" value="InterPro"/>
</dbReference>
<evidence type="ECO:0000256" key="2">
    <source>
        <dbReference type="ARBA" id="ARBA00006472"/>
    </source>
</evidence>
<evidence type="ECO:0000313" key="5">
    <source>
        <dbReference type="EMBL" id="MBB3046559.1"/>
    </source>
</evidence>
<dbReference type="PANTHER" id="PTHR12599:SF0">
    <property type="entry name" value="PTERIN-4-ALPHA-CARBINOLAMINE DEHYDRATASE"/>
    <property type="match status" value="1"/>
</dbReference>